<dbReference type="PANTHER" id="PTHR10584">
    <property type="entry name" value="SUGAR KINASE"/>
    <property type="match status" value="1"/>
</dbReference>
<dbReference type="OMA" id="WPLGESD"/>
<keyword evidence="5" id="KW-1185">Reference proteome</keyword>
<evidence type="ECO:0000313" key="5">
    <source>
        <dbReference type="Proteomes" id="UP000038009"/>
    </source>
</evidence>
<dbReference type="VEuPathDB" id="TriTrypDB:Lsey_0127_0160"/>
<evidence type="ECO:0000256" key="1">
    <source>
        <dbReference type="ARBA" id="ARBA00022679"/>
    </source>
</evidence>
<accession>A0A0N1I3K1</accession>
<evidence type="ECO:0000256" key="2">
    <source>
        <dbReference type="ARBA" id="ARBA00022777"/>
    </source>
</evidence>
<comment type="caution">
    <text evidence="4">The sequence shown here is derived from an EMBL/GenBank/DDBJ whole genome shotgun (WGS) entry which is preliminary data.</text>
</comment>
<protein>
    <submittedName>
        <fullName evidence="4">PfkB domain-containing protein</fullName>
    </submittedName>
</protein>
<gene>
    <name evidence="4" type="ORF">ABL78_4423</name>
</gene>
<dbReference type="Pfam" id="PF00294">
    <property type="entry name" value="PfkB"/>
    <property type="match status" value="1"/>
</dbReference>
<dbReference type="PANTHER" id="PTHR10584:SF166">
    <property type="entry name" value="RIBOKINASE"/>
    <property type="match status" value="1"/>
</dbReference>
<dbReference type="InterPro" id="IPR011611">
    <property type="entry name" value="PfkB_dom"/>
</dbReference>
<feature type="domain" description="Carbohydrate kinase PfkB" evidence="3">
    <location>
        <begin position="92"/>
        <end position="383"/>
    </location>
</feature>
<dbReference type="OrthoDB" id="204058at2759"/>
<dbReference type="AlphaFoldDB" id="A0A0N1I3K1"/>
<dbReference type="GO" id="GO:0016301">
    <property type="term" value="F:kinase activity"/>
    <property type="evidence" value="ECO:0007669"/>
    <property type="project" value="UniProtKB-KW"/>
</dbReference>
<reference evidence="4 5" key="1">
    <citation type="journal article" date="2015" name="PLoS Pathog.">
        <title>Leptomonas seymouri: Adaptations to the Dixenous Life Cycle Analyzed by Genome Sequencing, Transcriptome Profiling and Co-infection with Leishmania donovani.</title>
        <authorList>
            <person name="Kraeva N."/>
            <person name="Butenko A."/>
            <person name="Hlavacova J."/>
            <person name="Kostygov A."/>
            <person name="Myskova J."/>
            <person name="Grybchuk D."/>
            <person name="Lestinova T."/>
            <person name="Votypka J."/>
            <person name="Volf P."/>
            <person name="Opperdoes F."/>
            <person name="Flegontov P."/>
            <person name="Lukes J."/>
            <person name="Yurchenko V."/>
        </authorList>
    </citation>
    <scope>NUCLEOTIDE SEQUENCE [LARGE SCALE GENOMIC DNA]</scope>
    <source>
        <strain evidence="4 5">ATCC 30220</strain>
    </source>
</reference>
<dbReference type="SUPFAM" id="SSF53613">
    <property type="entry name" value="Ribokinase-like"/>
    <property type="match status" value="1"/>
</dbReference>
<evidence type="ECO:0000259" key="3">
    <source>
        <dbReference type="Pfam" id="PF00294"/>
    </source>
</evidence>
<evidence type="ECO:0000313" key="4">
    <source>
        <dbReference type="EMBL" id="KPI86521.1"/>
    </source>
</evidence>
<dbReference type="InterPro" id="IPR029056">
    <property type="entry name" value="Ribokinase-like"/>
</dbReference>
<dbReference type="GO" id="GO:0005829">
    <property type="term" value="C:cytosol"/>
    <property type="evidence" value="ECO:0007669"/>
    <property type="project" value="TreeGrafter"/>
</dbReference>
<dbReference type="Gene3D" id="3.40.1190.20">
    <property type="match status" value="1"/>
</dbReference>
<name>A0A0N1I3K1_LEPSE</name>
<sequence length="418" mass="45648">MTGGNRRVVVNGVGCSCADYLFTGFDFNAELFQKYVSKKPGDGGISIGHLIFRTDLEAFAGKSIDEIRRDQGWMRVNDHFSVGGPCIVGLINAAQLLKGGLIENPDQCEFNFYGAMGQDVTGDRMLKVLNQCPVNLDHYLRMPSHPSAATLVLSDQNFKNGSGERSFVYHGGALDAYTPEMLGDDFFKADVTFFSGTASVPLIHQHITTLLRRAKASGSVTMVGTVFDFLNEKRNPHKRWPLGESDESYRLIDILAVDFVEAQRMSGEVDMQKAIQFFLEKGVHSLFVTNGDEPGYVWSDGTLFVKQALTQFNICQKVVQHLKANPHLRGDTTGCGDNFAGGLLASVVKQLVEGRKPGELSLADALAWANGSGSFCCYAVGGTYLEAQPGEKLRGVKRIHDVYVEQLAAEGTAHAAKM</sequence>
<keyword evidence="2" id="KW-0418">Kinase</keyword>
<organism evidence="4 5">
    <name type="scientific">Leptomonas seymouri</name>
    <dbReference type="NCBI Taxonomy" id="5684"/>
    <lineage>
        <taxon>Eukaryota</taxon>
        <taxon>Discoba</taxon>
        <taxon>Euglenozoa</taxon>
        <taxon>Kinetoplastea</taxon>
        <taxon>Metakinetoplastina</taxon>
        <taxon>Trypanosomatida</taxon>
        <taxon>Trypanosomatidae</taxon>
        <taxon>Leishmaniinae</taxon>
        <taxon>Leptomonas</taxon>
    </lineage>
</organism>
<proteinExistence type="predicted"/>
<dbReference type="EMBL" id="LJSK01000127">
    <property type="protein sequence ID" value="KPI86521.1"/>
    <property type="molecule type" value="Genomic_DNA"/>
</dbReference>
<keyword evidence="1" id="KW-0808">Transferase</keyword>
<dbReference type="Proteomes" id="UP000038009">
    <property type="component" value="Unassembled WGS sequence"/>
</dbReference>